<sequence length="213" mass="21617">MEIGVVTWGAPRTAPELPGPLVVVTADGAQAPGARVVAVGEELARAAAVNRGVAALPSGVDAVLVLDPRAVPGPEAVDALVAAAGRHPRAGAVGPLLRGADGAVLPSAGPLPTPADVRRGRIPSGAPRHTAPVGWVAAECVLLRRAAFESVDGFDPRHLGPLDAVDLGARLARAGWLSLHVPGAEVVVGPGPATGMLEPVDRGLRRYAQDRRR</sequence>
<dbReference type="PANTHER" id="PTHR43179">
    <property type="entry name" value="RHAMNOSYLTRANSFERASE WBBL"/>
    <property type="match status" value="1"/>
</dbReference>
<dbReference type="RefSeq" id="WP_218594500.1">
    <property type="nucleotide sequence ID" value="NZ_JADQDE010000520.1"/>
</dbReference>
<keyword evidence="2" id="KW-1185">Reference proteome</keyword>
<dbReference type="PANTHER" id="PTHR43179:SF7">
    <property type="entry name" value="RHAMNOSYLTRANSFERASE WBBL"/>
    <property type="match status" value="1"/>
</dbReference>
<evidence type="ECO:0000313" key="2">
    <source>
        <dbReference type="Proteomes" id="UP000694300"/>
    </source>
</evidence>
<reference evidence="1 2" key="1">
    <citation type="submission" date="2020-11" db="EMBL/GenBank/DDBJ databases">
        <title>Pseudonocardia abyssalis sp. nov. and Pseudonocardia oceani sp. nov., description and phylogenomic analysis of two novel actinomycetes isolated from the deep Southern Ocean.</title>
        <authorList>
            <person name="Parra J."/>
        </authorList>
    </citation>
    <scope>NUCLEOTIDE SEQUENCE [LARGE SCALE GENOMIC DNA]</scope>
    <source>
        <strain evidence="2">KRD185</strain>
    </source>
</reference>
<dbReference type="Proteomes" id="UP000694300">
    <property type="component" value="Unassembled WGS sequence"/>
</dbReference>
<accession>A0ABS6U7B6</accession>
<protein>
    <submittedName>
        <fullName evidence="1">Glycosyltransferase family 2 protein</fullName>
    </submittedName>
</protein>
<evidence type="ECO:0000313" key="1">
    <source>
        <dbReference type="EMBL" id="MBW0127799.1"/>
    </source>
</evidence>
<dbReference type="EMBL" id="JADQDF010000001">
    <property type="protein sequence ID" value="MBW0127799.1"/>
    <property type="molecule type" value="Genomic_DNA"/>
</dbReference>
<gene>
    <name evidence="1" type="ORF">I4I82_08875</name>
</gene>
<comment type="caution">
    <text evidence="1">The sequence shown here is derived from an EMBL/GenBank/DDBJ whole genome shotgun (WGS) entry which is preliminary data.</text>
</comment>
<organism evidence="1 2">
    <name type="scientific">Pseudonocardia oceani</name>
    <dbReference type="NCBI Taxonomy" id="2792013"/>
    <lineage>
        <taxon>Bacteria</taxon>
        <taxon>Bacillati</taxon>
        <taxon>Actinomycetota</taxon>
        <taxon>Actinomycetes</taxon>
        <taxon>Pseudonocardiales</taxon>
        <taxon>Pseudonocardiaceae</taxon>
        <taxon>Pseudonocardia</taxon>
    </lineage>
</organism>
<name>A0ABS6U7B6_9PSEU</name>
<proteinExistence type="predicted"/>